<proteinExistence type="predicted"/>
<gene>
    <name evidence="1" type="ORF">T05_15700</name>
</gene>
<evidence type="ECO:0000313" key="2">
    <source>
        <dbReference type="Proteomes" id="UP000055048"/>
    </source>
</evidence>
<protein>
    <submittedName>
        <fullName evidence="1">Uncharacterized protein</fullName>
    </submittedName>
</protein>
<dbReference type="AlphaFoldDB" id="A0A0V0UH49"/>
<keyword evidence="2" id="KW-1185">Reference proteome</keyword>
<dbReference type="EMBL" id="JYDJ01000006">
    <property type="protein sequence ID" value="KRX50453.1"/>
    <property type="molecule type" value="Genomic_DNA"/>
</dbReference>
<accession>A0A0V0UH49</accession>
<reference evidence="1 2" key="1">
    <citation type="submission" date="2015-01" db="EMBL/GenBank/DDBJ databases">
        <title>Evolution of Trichinella species and genotypes.</title>
        <authorList>
            <person name="Korhonen P.K."/>
            <person name="Edoardo P."/>
            <person name="Giuseppe L.R."/>
            <person name="Gasser R.B."/>
        </authorList>
    </citation>
    <scope>NUCLEOTIDE SEQUENCE [LARGE SCALE GENOMIC DNA]</scope>
    <source>
        <strain evidence="1">ISS417</strain>
    </source>
</reference>
<comment type="caution">
    <text evidence="1">The sequence shown here is derived from an EMBL/GenBank/DDBJ whole genome shotgun (WGS) entry which is preliminary data.</text>
</comment>
<name>A0A0V0UH49_9BILA</name>
<dbReference type="Proteomes" id="UP000055048">
    <property type="component" value="Unassembled WGS sequence"/>
</dbReference>
<organism evidence="1 2">
    <name type="scientific">Trichinella murrelli</name>
    <dbReference type="NCBI Taxonomy" id="144512"/>
    <lineage>
        <taxon>Eukaryota</taxon>
        <taxon>Metazoa</taxon>
        <taxon>Ecdysozoa</taxon>
        <taxon>Nematoda</taxon>
        <taxon>Enoplea</taxon>
        <taxon>Dorylaimia</taxon>
        <taxon>Trichinellida</taxon>
        <taxon>Trichinellidae</taxon>
        <taxon>Trichinella</taxon>
    </lineage>
</organism>
<sequence length="220" mass="25247">MLRFKVNDKIKFQTSELLTDFQIEMQIVVIVKNNQKEQKNFCCGHINFHEIQSVSSLCLLISNESNSDEVHCKFLDEIMKLSKILMWEHKQQQQQKIDFLIFDYSFWKNVVSLRYQERLNLKKCANDDDDDNKSNEINNNVTKCKYETFSFNSDAAAAAAAAVDADAAIAAAAAVAQLYQNQSFTHAALSSLANKQAGDSDTDLYYLKRKPKNLIFFFEI</sequence>
<evidence type="ECO:0000313" key="1">
    <source>
        <dbReference type="EMBL" id="KRX50453.1"/>
    </source>
</evidence>